<gene>
    <name evidence="1" type="ORF">LDG_5017</name>
</gene>
<organism evidence="1 2">
    <name type="scientific">Legionella drancourtii LLAP12</name>
    <dbReference type="NCBI Taxonomy" id="658187"/>
    <lineage>
        <taxon>Bacteria</taxon>
        <taxon>Pseudomonadati</taxon>
        <taxon>Pseudomonadota</taxon>
        <taxon>Gammaproteobacteria</taxon>
        <taxon>Legionellales</taxon>
        <taxon>Legionellaceae</taxon>
        <taxon>Legionella</taxon>
    </lineage>
</organism>
<dbReference type="AlphaFoldDB" id="G9EIL2"/>
<proteinExistence type="predicted"/>
<evidence type="ECO:0000313" key="1">
    <source>
        <dbReference type="EMBL" id="EHL32780.1"/>
    </source>
</evidence>
<dbReference type="HOGENOM" id="CLU_1173697_0_0_6"/>
<dbReference type="STRING" id="658187.LDG_5017"/>
<keyword evidence="2" id="KW-1185">Reference proteome</keyword>
<dbReference type="eggNOG" id="ENOG502Z8WC">
    <property type="taxonomic scope" value="Bacteria"/>
</dbReference>
<dbReference type="InParanoid" id="G9EIL2"/>
<dbReference type="EMBL" id="JH413793">
    <property type="protein sequence ID" value="EHL32780.1"/>
    <property type="molecule type" value="Genomic_DNA"/>
</dbReference>
<accession>G9EIL2</accession>
<evidence type="ECO:0000313" key="2">
    <source>
        <dbReference type="Proteomes" id="UP000002770"/>
    </source>
</evidence>
<sequence length="205" mass="23193">MISFSSAINTLDQRTWSVLTRGQVVLPRRTIHGGIWLRLLRTLLDELHIPMPYTSALYGDIVNIWESLGLEPRCGLARWQPYEILPTQSQQLTLLAAATAIEQIENGTITPPGEQCYLFLPEPIDSEDLPSYPEKAHPYTRIEPGLLWGKAFDSLNKLIELSKNDADEAKNFRDFILFGKVDFESIQKANQSMIELGVPPEFLVP</sequence>
<reference evidence="1 2" key="1">
    <citation type="journal article" date="2011" name="BMC Genomics">
        <title>Insight into cross-talk between intra-amoebal pathogens.</title>
        <authorList>
            <person name="Gimenez G."/>
            <person name="Bertelli C."/>
            <person name="Moliner C."/>
            <person name="Robert C."/>
            <person name="Raoult D."/>
            <person name="Fournier P.E."/>
            <person name="Greub G."/>
        </authorList>
    </citation>
    <scope>NUCLEOTIDE SEQUENCE [LARGE SCALE GENOMIC DNA]</scope>
    <source>
        <strain evidence="1 2">LLAP12</strain>
    </source>
</reference>
<protein>
    <submittedName>
        <fullName evidence="1">Uncharacterized protein</fullName>
    </submittedName>
</protein>
<name>G9EIL2_9GAMM</name>
<dbReference type="Proteomes" id="UP000002770">
    <property type="component" value="Unassembled WGS sequence"/>
</dbReference>